<evidence type="ECO:0008006" key="3">
    <source>
        <dbReference type="Google" id="ProtNLM"/>
    </source>
</evidence>
<evidence type="ECO:0000313" key="1">
    <source>
        <dbReference type="EMBL" id="KAF9623672.1"/>
    </source>
</evidence>
<accession>A0A835IWS0</accession>
<sequence length="291" mass="32184">MDHFTGLKLEHQLPIVIEQIAFAAGRVLEVDPADNAPRDADGYRARVEVNIEAPITQGVMVKTISQGPVWISFVFIGMPYHSCRRCFKIGHDTYYCNLPEPGHETHTEPTPFLLENYSQPQNAQIVVVENPTPNNMTEEARNHHTPLFGVAEACVIYTLKDEPQNPTLNMGVSSSKSISKKEGGLSKIEQGLIQFEEPTPMETAIIMGHLIQPLASFPLGPNPQPNIIIPTISSHTKNLSPPNHITDIPIQTKQITKETPPYIQISSSECDGKTKIQSGNVNQKAIHRKSS</sequence>
<comment type="caution">
    <text evidence="1">The sequence shown here is derived from an EMBL/GenBank/DDBJ whole genome shotgun (WGS) entry which is preliminary data.</text>
</comment>
<protein>
    <recommendedName>
        <fullName evidence="3">Zinc knuckle CX2CX4HX4C domain-containing protein</fullName>
    </recommendedName>
</protein>
<proteinExistence type="predicted"/>
<name>A0A835IWS0_9MAGN</name>
<organism evidence="1 2">
    <name type="scientific">Coptis chinensis</name>
    <dbReference type="NCBI Taxonomy" id="261450"/>
    <lineage>
        <taxon>Eukaryota</taxon>
        <taxon>Viridiplantae</taxon>
        <taxon>Streptophyta</taxon>
        <taxon>Embryophyta</taxon>
        <taxon>Tracheophyta</taxon>
        <taxon>Spermatophyta</taxon>
        <taxon>Magnoliopsida</taxon>
        <taxon>Ranunculales</taxon>
        <taxon>Ranunculaceae</taxon>
        <taxon>Coptidoideae</taxon>
        <taxon>Coptis</taxon>
    </lineage>
</organism>
<gene>
    <name evidence="1" type="ORF">IFM89_003704</name>
</gene>
<dbReference type="EMBL" id="JADFTS010000001">
    <property type="protein sequence ID" value="KAF9623672.1"/>
    <property type="molecule type" value="Genomic_DNA"/>
</dbReference>
<keyword evidence="2" id="KW-1185">Reference proteome</keyword>
<dbReference type="AlphaFoldDB" id="A0A835IWS0"/>
<reference evidence="1 2" key="1">
    <citation type="submission" date="2020-10" db="EMBL/GenBank/DDBJ databases">
        <title>The Coptis chinensis genome and diversification of protoberbering-type alkaloids.</title>
        <authorList>
            <person name="Wang B."/>
            <person name="Shu S."/>
            <person name="Song C."/>
            <person name="Liu Y."/>
        </authorList>
    </citation>
    <scope>NUCLEOTIDE SEQUENCE [LARGE SCALE GENOMIC DNA]</scope>
    <source>
        <strain evidence="1">HL-2020</strain>
        <tissue evidence="1">Leaf</tissue>
    </source>
</reference>
<dbReference type="Proteomes" id="UP000631114">
    <property type="component" value="Unassembled WGS sequence"/>
</dbReference>
<evidence type="ECO:0000313" key="2">
    <source>
        <dbReference type="Proteomes" id="UP000631114"/>
    </source>
</evidence>